<dbReference type="Gene3D" id="1.20.120.530">
    <property type="entry name" value="GntR ligand-binding domain-like"/>
    <property type="match status" value="1"/>
</dbReference>
<proteinExistence type="predicted"/>
<dbReference type="GO" id="GO:0003677">
    <property type="term" value="F:DNA binding"/>
    <property type="evidence" value="ECO:0007669"/>
    <property type="project" value="UniProtKB-KW"/>
</dbReference>
<dbReference type="SMART" id="SM00345">
    <property type="entry name" value="HTH_GNTR"/>
    <property type="match status" value="1"/>
</dbReference>
<comment type="caution">
    <text evidence="5">The sequence shown here is derived from an EMBL/GenBank/DDBJ whole genome shotgun (WGS) entry which is preliminary data.</text>
</comment>
<dbReference type="PANTHER" id="PTHR43537">
    <property type="entry name" value="TRANSCRIPTIONAL REGULATOR, GNTR FAMILY"/>
    <property type="match status" value="1"/>
</dbReference>
<dbReference type="Proteomes" id="UP000264002">
    <property type="component" value="Unassembled WGS sequence"/>
</dbReference>
<keyword evidence="6" id="KW-1185">Reference proteome</keyword>
<name>A0A372MEY5_9SPIR</name>
<reference evidence="6" key="1">
    <citation type="submission" date="2018-08" db="EMBL/GenBank/DDBJ databases">
        <authorList>
            <person name="Grouzdev D.S."/>
            <person name="Krutkina M.S."/>
        </authorList>
    </citation>
    <scope>NUCLEOTIDE SEQUENCE [LARGE SCALE GENOMIC DNA]</scope>
    <source>
        <strain evidence="6">4-11</strain>
    </source>
</reference>
<keyword evidence="1" id="KW-0805">Transcription regulation</keyword>
<dbReference type="InterPro" id="IPR036390">
    <property type="entry name" value="WH_DNA-bd_sf"/>
</dbReference>
<dbReference type="SUPFAM" id="SSF48008">
    <property type="entry name" value="GntR ligand-binding domain-like"/>
    <property type="match status" value="1"/>
</dbReference>
<dbReference type="InterPro" id="IPR000524">
    <property type="entry name" value="Tscrpt_reg_HTH_GntR"/>
</dbReference>
<evidence type="ECO:0000256" key="2">
    <source>
        <dbReference type="ARBA" id="ARBA00023125"/>
    </source>
</evidence>
<dbReference type="InterPro" id="IPR011711">
    <property type="entry name" value="GntR_C"/>
</dbReference>
<organism evidence="5 6">
    <name type="scientific">Sphaerochaeta halotolerans</name>
    <dbReference type="NCBI Taxonomy" id="2293840"/>
    <lineage>
        <taxon>Bacteria</taxon>
        <taxon>Pseudomonadati</taxon>
        <taxon>Spirochaetota</taxon>
        <taxon>Spirochaetia</taxon>
        <taxon>Spirochaetales</taxon>
        <taxon>Sphaerochaetaceae</taxon>
        <taxon>Sphaerochaeta</taxon>
    </lineage>
</organism>
<reference evidence="5 6" key="2">
    <citation type="submission" date="2018-09" db="EMBL/GenBank/DDBJ databases">
        <title>Genome of Sphaerochaeta halotolerans strain 4-11.</title>
        <authorList>
            <person name="Nazina T.N."/>
            <person name="Sokolova D.S."/>
        </authorList>
    </citation>
    <scope>NUCLEOTIDE SEQUENCE [LARGE SCALE GENOMIC DNA]</scope>
    <source>
        <strain evidence="5 6">4-11</strain>
    </source>
</reference>
<evidence type="ECO:0000256" key="1">
    <source>
        <dbReference type="ARBA" id="ARBA00023015"/>
    </source>
</evidence>
<keyword evidence="3" id="KW-0804">Transcription</keyword>
<dbReference type="PANTHER" id="PTHR43537:SF5">
    <property type="entry name" value="UXU OPERON TRANSCRIPTIONAL REGULATOR"/>
    <property type="match status" value="1"/>
</dbReference>
<gene>
    <name evidence="5" type="ORF">DYP60_12375</name>
</gene>
<dbReference type="Pfam" id="PF07729">
    <property type="entry name" value="FCD"/>
    <property type="match status" value="1"/>
</dbReference>
<dbReference type="SUPFAM" id="SSF46785">
    <property type="entry name" value="Winged helix' DNA-binding domain"/>
    <property type="match status" value="1"/>
</dbReference>
<dbReference type="Pfam" id="PF00392">
    <property type="entry name" value="GntR"/>
    <property type="match status" value="1"/>
</dbReference>
<accession>A0A372MEY5</accession>
<evidence type="ECO:0000259" key="4">
    <source>
        <dbReference type="PROSITE" id="PS50949"/>
    </source>
</evidence>
<protein>
    <submittedName>
        <fullName evidence="5">GntR family transcriptional regulator</fullName>
    </submittedName>
</protein>
<dbReference type="PROSITE" id="PS50949">
    <property type="entry name" value="HTH_GNTR"/>
    <property type="match status" value="1"/>
</dbReference>
<dbReference type="AlphaFoldDB" id="A0A372MEY5"/>
<sequence length="236" mass="27819">MIYTTLKQEILSLAIRPGELKKEGDLCDRFKASRTPVHAALERLSEAGLIEFIPYKGVRATLLNFSDIYQNIMMRILLETKAVQDFSRTANPFAIERCMHVLRKQEILLENGPFVETAFYALDVELHQHWFEETGFPLFWQIIQEAEISYTRFRMLDIVEMHAFRDLVQEHRVLLLLIEQQKFEEIEQVITYHLFGGIRRMDAVLQTDLRMYFSDCNDIEKYLDKVRAIKKPQSLA</sequence>
<keyword evidence="2" id="KW-0238">DNA-binding</keyword>
<dbReference type="Gene3D" id="1.10.10.10">
    <property type="entry name" value="Winged helix-like DNA-binding domain superfamily/Winged helix DNA-binding domain"/>
    <property type="match status" value="1"/>
</dbReference>
<evidence type="ECO:0000313" key="5">
    <source>
        <dbReference type="EMBL" id="RFU93948.1"/>
    </source>
</evidence>
<dbReference type="InterPro" id="IPR008920">
    <property type="entry name" value="TF_FadR/GntR_C"/>
</dbReference>
<dbReference type="EMBL" id="QUWK01000015">
    <property type="protein sequence ID" value="RFU93948.1"/>
    <property type="molecule type" value="Genomic_DNA"/>
</dbReference>
<feature type="domain" description="HTH gntR-type" evidence="4">
    <location>
        <begin position="1"/>
        <end position="63"/>
    </location>
</feature>
<dbReference type="InterPro" id="IPR036388">
    <property type="entry name" value="WH-like_DNA-bd_sf"/>
</dbReference>
<dbReference type="GO" id="GO:0003700">
    <property type="term" value="F:DNA-binding transcription factor activity"/>
    <property type="evidence" value="ECO:0007669"/>
    <property type="project" value="InterPro"/>
</dbReference>
<evidence type="ECO:0000313" key="6">
    <source>
        <dbReference type="Proteomes" id="UP000264002"/>
    </source>
</evidence>
<evidence type="ECO:0000256" key="3">
    <source>
        <dbReference type="ARBA" id="ARBA00023163"/>
    </source>
</evidence>